<reference evidence="4" key="1">
    <citation type="journal article" date="2019" name="Int. J. Syst. Evol. Microbiol.">
        <title>The Global Catalogue of Microorganisms (GCM) 10K type strain sequencing project: providing services to taxonomists for standard genome sequencing and annotation.</title>
        <authorList>
            <consortium name="The Broad Institute Genomics Platform"/>
            <consortium name="The Broad Institute Genome Sequencing Center for Infectious Disease"/>
            <person name="Wu L."/>
            <person name="Ma J."/>
        </authorList>
    </citation>
    <scope>NUCLEOTIDE SEQUENCE [LARGE SCALE GENOMIC DNA]</scope>
    <source>
        <strain evidence="4">KCTC 42255</strain>
    </source>
</reference>
<name>A0ABW5SEY1_9FLAO</name>
<dbReference type="InterPro" id="IPR036691">
    <property type="entry name" value="Endo/exonu/phosph_ase_sf"/>
</dbReference>
<dbReference type="Pfam" id="PF19580">
    <property type="entry name" value="Exo_endo_phos_3"/>
    <property type="match status" value="1"/>
</dbReference>
<keyword evidence="1" id="KW-0732">Signal</keyword>
<dbReference type="GO" id="GO:0004519">
    <property type="term" value="F:endonuclease activity"/>
    <property type="evidence" value="ECO:0007669"/>
    <property type="project" value="UniProtKB-KW"/>
</dbReference>
<gene>
    <name evidence="3" type="ORF">ACFSQ0_09780</name>
</gene>
<dbReference type="RefSeq" id="WP_379047591.1">
    <property type="nucleotide sequence ID" value="NZ_JBHULZ010000041.1"/>
</dbReference>
<keyword evidence="3" id="KW-0378">Hydrolase</keyword>
<dbReference type="PROSITE" id="PS51257">
    <property type="entry name" value="PROKAR_LIPOPROTEIN"/>
    <property type="match status" value="1"/>
</dbReference>
<comment type="caution">
    <text evidence="3">The sequence shown here is derived from an EMBL/GenBank/DDBJ whole genome shotgun (WGS) entry which is preliminary data.</text>
</comment>
<dbReference type="SUPFAM" id="SSF56219">
    <property type="entry name" value="DNase I-like"/>
    <property type="match status" value="1"/>
</dbReference>
<dbReference type="PANTHER" id="PTHR42834:SF1">
    <property type="entry name" value="ENDONUCLEASE_EXONUCLEASE_PHOSPHATASE FAMILY PROTEIN (AFU_ORTHOLOGUE AFUA_3G09210)"/>
    <property type="match status" value="1"/>
</dbReference>
<protein>
    <submittedName>
        <fullName evidence="3">Endonuclease/exonuclease/phosphatase family protein</fullName>
    </submittedName>
</protein>
<accession>A0ABW5SEY1</accession>
<evidence type="ECO:0000256" key="1">
    <source>
        <dbReference type="SAM" id="SignalP"/>
    </source>
</evidence>
<dbReference type="InterPro" id="IPR005135">
    <property type="entry name" value="Endo/exonuclease/phosphatase"/>
</dbReference>
<keyword evidence="4" id="KW-1185">Reference proteome</keyword>
<feature type="chain" id="PRO_5046952235" evidence="1">
    <location>
        <begin position="22"/>
        <end position="361"/>
    </location>
</feature>
<keyword evidence="3" id="KW-0255">Endonuclease</keyword>
<dbReference type="EMBL" id="JBHULZ010000041">
    <property type="protein sequence ID" value="MFD2698281.1"/>
    <property type="molecule type" value="Genomic_DNA"/>
</dbReference>
<proteinExistence type="predicted"/>
<evidence type="ECO:0000313" key="3">
    <source>
        <dbReference type="EMBL" id="MFD2698281.1"/>
    </source>
</evidence>
<dbReference type="PANTHER" id="PTHR42834">
    <property type="entry name" value="ENDONUCLEASE/EXONUCLEASE/PHOSPHATASE FAMILY PROTEIN (AFU_ORTHOLOGUE AFUA_3G09210)"/>
    <property type="match status" value="1"/>
</dbReference>
<dbReference type="Gene3D" id="3.60.10.10">
    <property type="entry name" value="Endonuclease/exonuclease/phosphatase"/>
    <property type="match status" value="1"/>
</dbReference>
<feature type="signal peptide" evidence="1">
    <location>
        <begin position="1"/>
        <end position="21"/>
    </location>
</feature>
<keyword evidence="3" id="KW-0540">Nuclease</keyword>
<feature type="domain" description="Endonuclease/exonuclease/phosphatase" evidence="2">
    <location>
        <begin position="37"/>
        <end position="355"/>
    </location>
</feature>
<evidence type="ECO:0000259" key="2">
    <source>
        <dbReference type="Pfam" id="PF19580"/>
    </source>
</evidence>
<organism evidence="3 4">
    <name type="scientific">Mesonia sediminis</name>
    <dbReference type="NCBI Taxonomy" id="1703946"/>
    <lineage>
        <taxon>Bacteria</taxon>
        <taxon>Pseudomonadati</taxon>
        <taxon>Bacteroidota</taxon>
        <taxon>Flavobacteriia</taxon>
        <taxon>Flavobacteriales</taxon>
        <taxon>Flavobacteriaceae</taxon>
        <taxon>Mesonia</taxon>
    </lineage>
</organism>
<dbReference type="Proteomes" id="UP001597357">
    <property type="component" value="Unassembled WGS sequence"/>
</dbReference>
<sequence>MKKQFLLLVLGLFLISCGPTATTTNTSNTKKSYQVNTIAFYNLENLFDAEDDPSKNDEYSPIMEMDEGLRQSVYQKKLKNMASVIKQIGSDVAQNAPAVVGVCEIENKKVLIDLLNEPDLLPYNYQIVHYESPDRRGIDVGLIYQKDLFQVSNSVSHELKVFRSDNPDKKVYTRDQLVVSGFLNGDKMHFIVNHWPSRSGGEARSSYLREAAADLNRKIADSLLAIDPYAKIITMGDFNDGPYNKSIKENFGAKAEKENTKLKEFYNPFENMQKSGIGTIAYRDSWDLFDQMLLSHGFLDKDYSTYKYYKAGVFNPPFLATPRGKYKGYPFRSFSNGGFSGGYSDHFPVFVYLIKEIDTSL</sequence>
<evidence type="ECO:0000313" key="4">
    <source>
        <dbReference type="Proteomes" id="UP001597357"/>
    </source>
</evidence>